<dbReference type="EMBL" id="LAZR01023355">
    <property type="protein sequence ID" value="KKL78772.1"/>
    <property type="molecule type" value="Genomic_DNA"/>
</dbReference>
<name>A0A0F9HUJ2_9ZZZZ</name>
<protein>
    <submittedName>
        <fullName evidence="1">Uncharacterized protein</fullName>
    </submittedName>
</protein>
<gene>
    <name evidence="1" type="ORF">LCGC14_2021500</name>
</gene>
<accession>A0A0F9HUJ2</accession>
<reference evidence="1" key="1">
    <citation type="journal article" date="2015" name="Nature">
        <title>Complex archaea that bridge the gap between prokaryotes and eukaryotes.</title>
        <authorList>
            <person name="Spang A."/>
            <person name="Saw J.H."/>
            <person name="Jorgensen S.L."/>
            <person name="Zaremba-Niedzwiedzka K."/>
            <person name="Martijn J."/>
            <person name="Lind A.E."/>
            <person name="van Eijk R."/>
            <person name="Schleper C."/>
            <person name="Guy L."/>
            <person name="Ettema T.J."/>
        </authorList>
    </citation>
    <scope>NUCLEOTIDE SEQUENCE</scope>
</reference>
<comment type="caution">
    <text evidence="1">The sequence shown here is derived from an EMBL/GenBank/DDBJ whole genome shotgun (WGS) entry which is preliminary data.</text>
</comment>
<evidence type="ECO:0000313" key="1">
    <source>
        <dbReference type="EMBL" id="KKL78772.1"/>
    </source>
</evidence>
<dbReference type="AlphaFoldDB" id="A0A0F9HUJ2"/>
<proteinExistence type="predicted"/>
<organism evidence="1">
    <name type="scientific">marine sediment metagenome</name>
    <dbReference type="NCBI Taxonomy" id="412755"/>
    <lineage>
        <taxon>unclassified sequences</taxon>
        <taxon>metagenomes</taxon>
        <taxon>ecological metagenomes</taxon>
    </lineage>
</organism>
<sequence>MATLTVQDLNHVGLSPSFVAVAAGGDQFPNDGHTFIYVKNVNVATRDVTIDSQSLCNQGVDHNIIVTVPVTTGEKLIGPFPPGRFNNASANVQITYESEVDVTIAVVRLEPNPA</sequence>